<dbReference type="InterPro" id="IPR036864">
    <property type="entry name" value="Zn2-C6_fun-type_DNA-bd_sf"/>
</dbReference>
<dbReference type="InterPro" id="IPR056751">
    <property type="entry name" value="PAS_13"/>
</dbReference>
<keyword evidence="6" id="KW-0805">Transcription regulation</keyword>
<feature type="region of interest" description="Disordered" evidence="11">
    <location>
        <begin position="114"/>
        <end position="134"/>
    </location>
</feature>
<dbReference type="GO" id="GO:0006094">
    <property type="term" value="P:gluconeogenesis"/>
    <property type="evidence" value="ECO:0007669"/>
    <property type="project" value="UniProtKB-KW"/>
</dbReference>
<feature type="compositionally biased region" description="Polar residues" evidence="11">
    <location>
        <begin position="1"/>
        <end position="16"/>
    </location>
</feature>
<keyword evidence="4" id="KW-0479">Metal-binding</keyword>
<dbReference type="Pfam" id="PF24990">
    <property type="entry name" value="PAS_13"/>
    <property type="match status" value="2"/>
</dbReference>
<dbReference type="Gene3D" id="4.10.240.10">
    <property type="entry name" value="Zn(2)-C6 fungal-type DNA-binding domain"/>
    <property type="match status" value="1"/>
</dbReference>
<dbReference type="PROSITE" id="PS50048">
    <property type="entry name" value="ZN2_CY6_FUNGAL_2"/>
    <property type="match status" value="1"/>
</dbReference>
<dbReference type="CDD" id="cd00067">
    <property type="entry name" value="GAL4"/>
    <property type="match status" value="1"/>
</dbReference>
<dbReference type="OrthoDB" id="2538135at2759"/>
<dbReference type="GO" id="GO:0005634">
    <property type="term" value="C:nucleus"/>
    <property type="evidence" value="ECO:0007669"/>
    <property type="project" value="UniProtKB-SubCell"/>
</dbReference>
<feature type="domain" description="Zn(2)-C6 fungal-type" evidence="12">
    <location>
        <begin position="48"/>
        <end position="79"/>
    </location>
</feature>
<dbReference type="Pfam" id="PF00172">
    <property type="entry name" value="Zn_clus"/>
    <property type="match status" value="1"/>
</dbReference>
<dbReference type="GO" id="GO:0008270">
    <property type="term" value="F:zinc ion binding"/>
    <property type="evidence" value="ECO:0007669"/>
    <property type="project" value="InterPro"/>
</dbReference>
<dbReference type="GO" id="GO:0000977">
    <property type="term" value="F:RNA polymerase II transcription regulatory region sequence-specific DNA binding"/>
    <property type="evidence" value="ECO:0007669"/>
    <property type="project" value="TreeGrafter"/>
</dbReference>
<evidence type="ECO:0000313" key="14">
    <source>
        <dbReference type="Proteomes" id="UP000289152"/>
    </source>
</evidence>
<dbReference type="SMART" id="SM00066">
    <property type="entry name" value="GAL4"/>
    <property type="match status" value="1"/>
</dbReference>
<evidence type="ECO:0000256" key="7">
    <source>
        <dbReference type="ARBA" id="ARBA00023125"/>
    </source>
</evidence>
<evidence type="ECO:0000256" key="5">
    <source>
        <dbReference type="ARBA" id="ARBA00022833"/>
    </source>
</evidence>
<evidence type="ECO:0000256" key="8">
    <source>
        <dbReference type="ARBA" id="ARBA00023163"/>
    </source>
</evidence>
<dbReference type="GO" id="GO:0009267">
    <property type="term" value="P:cellular response to starvation"/>
    <property type="evidence" value="ECO:0007669"/>
    <property type="project" value="TreeGrafter"/>
</dbReference>
<keyword evidence="7" id="KW-0238">DNA-binding</keyword>
<evidence type="ECO:0000256" key="2">
    <source>
        <dbReference type="ARBA" id="ARBA00010855"/>
    </source>
</evidence>
<reference evidence="13 14" key="1">
    <citation type="submission" date="2016-06" db="EMBL/GenBank/DDBJ databases">
        <title>Evolution of pathogenesis and genome organization in the Tremellales.</title>
        <authorList>
            <person name="Cuomo C."/>
            <person name="Litvintseva A."/>
            <person name="Heitman J."/>
            <person name="Chen Y."/>
            <person name="Sun S."/>
            <person name="Springer D."/>
            <person name="Dromer F."/>
            <person name="Young S."/>
            <person name="Zeng Q."/>
            <person name="Chapman S."/>
            <person name="Gujja S."/>
            <person name="Saif S."/>
            <person name="Birren B."/>
        </authorList>
    </citation>
    <scope>NUCLEOTIDE SEQUENCE [LARGE SCALE GENOMIC DNA]</scope>
    <source>
        <strain evidence="13 14">ATCC 28783</strain>
    </source>
</reference>
<sequence>MSSSSSHSDTPGQSPADSHHSPHRQRRAERRKDKSRGEGSGRKKVAKACLACQRSHLTCDEQRPCTRCVKKGIGNECVEGVRKKAKYLLEGEERGEGNVKIYERVRAHRVAAAQTKHSPVHSSIPPPVLDSSPVGPSRVPDNVWLNPPLIDNNTLENRFWADLTPSAPPPPAPAPNWTILAYINLVNGTAAANEFEMLDSMFTSMDPVFPPLELDNMPFMETSTPTTSQPMLVSPWPVQSPENQTKDENFVDNRWWKGQHENGRSDIDTPGALEGFKRPVTSNEVYNNVTKPYDYTEGYHILMEYLAKNFEQRDVFRVVRALASYRPSLIALQMPMSEEDEIFLEKSFQRTLIELEKLISYSATPTAVWRRTGEVCYANPEFCRMVERDNELFNGRTYIYTIFAKPSVVEYFESFAVHAFENTTQNFFQQVSLVVGGRQVGCTCCLTIRRDVFDLPSVVIGQFLPIPSDA</sequence>
<evidence type="ECO:0000256" key="3">
    <source>
        <dbReference type="ARBA" id="ARBA00022432"/>
    </source>
</evidence>
<evidence type="ECO:0000256" key="1">
    <source>
        <dbReference type="ARBA" id="ARBA00004123"/>
    </source>
</evidence>
<evidence type="ECO:0000256" key="6">
    <source>
        <dbReference type="ARBA" id="ARBA00023015"/>
    </source>
</evidence>
<evidence type="ECO:0000256" key="4">
    <source>
        <dbReference type="ARBA" id="ARBA00022723"/>
    </source>
</evidence>
<comment type="caution">
    <text evidence="13">The sequence shown here is derived from an EMBL/GenBank/DDBJ whole genome shotgun (WGS) entry which is preliminary data.</text>
</comment>
<evidence type="ECO:0000313" key="13">
    <source>
        <dbReference type="EMBL" id="RXK37496.1"/>
    </source>
</evidence>
<accession>A0A4Q1BIP5</accession>
<dbReference type="FunFam" id="4.10.240.10:FF:000002">
    <property type="entry name" value="Zn cluster transcription factor Rds2"/>
    <property type="match status" value="1"/>
</dbReference>
<protein>
    <recommendedName>
        <fullName evidence="10">Transcription activator of gluconeogenesis ERT1</fullName>
    </recommendedName>
</protein>
<comment type="subcellular location">
    <subcellularLocation>
        <location evidence="1">Nucleus</location>
    </subcellularLocation>
</comment>
<keyword evidence="9" id="KW-0539">Nucleus</keyword>
<keyword evidence="5" id="KW-0862">Zinc</keyword>
<evidence type="ECO:0000256" key="9">
    <source>
        <dbReference type="ARBA" id="ARBA00023242"/>
    </source>
</evidence>
<dbReference type="PANTHER" id="PTHR47659">
    <property type="entry name" value="ZN(II)2CYS6 TRANSCRIPTION FACTOR (EUROFUNG)-RELATED"/>
    <property type="match status" value="1"/>
</dbReference>
<dbReference type="AlphaFoldDB" id="A0A4Q1BIP5"/>
<dbReference type="InterPro" id="IPR001138">
    <property type="entry name" value="Zn2Cys6_DnaBD"/>
</dbReference>
<feature type="region of interest" description="Disordered" evidence="11">
    <location>
        <begin position="1"/>
        <end position="45"/>
    </location>
</feature>
<keyword evidence="14" id="KW-1185">Reference proteome</keyword>
<gene>
    <name evidence="13" type="ORF">M231_05217</name>
</gene>
<comment type="similarity">
    <text evidence="2">Belongs to the ERT1/acuK family.</text>
</comment>
<dbReference type="VEuPathDB" id="FungiDB:TREMEDRAFT_71132"/>
<evidence type="ECO:0000256" key="11">
    <source>
        <dbReference type="SAM" id="MobiDB-lite"/>
    </source>
</evidence>
<evidence type="ECO:0000256" key="10">
    <source>
        <dbReference type="ARBA" id="ARBA00040903"/>
    </source>
</evidence>
<dbReference type="InterPro" id="IPR050335">
    <property type="entry name" value="ERT1_acuK_gluconeogen_tf"/>
</dbReference>
<organism evidence="13 14">
    <name type="scientific">Tremella mesenterica</name>
    <name type="common">Jelly fungus</name>
    <dbReference type="NCBI Taxonomy" id="5217"/>
    <lineage>
        <taxon>Eukaryota</taxon>
        <taxon>Fungi</taxon>
        <taxon>Dikarya</taxon>
        <taxon>Basidiomycota</taxon>
        <taxon>Agaricomycotina</taxon>
        <taxon>Tremellomycetes</taxon>
        <taxon>Tremellales</taxon>
        <taxon>Tremellaceae</taxon>
        <taxon>Tremella</taxon>
    </lineage>
</organism>
<evidence type="ECO:0000259" key="12">
    <source>
        <dbReference type="PROSITE" id="PS50048"/>
    </source>
</evidence>
<proteinExistence type="inferred from homology"/>
<dbReference type="SUPFAM" id="SSF57701">
    <property type="entry name" value="Zn2/Cys6 DNA-binding domain"/>
    <property type="match status" value="1"/>
</dbReference>
<keyword evidence="3" id="KW-0312">Gluconeogenesis</keyword>
<dbReference type="GO" id="GO:0000981">
    <property type="term" value="F:DNA-binding transcription factor activity, RNA polymerase II-specific"/>
    <property type="evidence" value="ECO:0007669"/>
    <property type="project" value="InterPro"/>
</dbReference>
<feature type="compositionally biased region" description="Basic and acidic residues" evidence="11">
    <location>
        <begin position="30"/>
        <end position="41"/>
    </location>
</feature>
<keyword evidence="8" id="KW-0804">Transcription</keyword>
<dbReference type="PANTHER" id="PTHR47659:SF1">
    <property type="entry name" value="TRANSCRIPTION ACTIVATOR OF GLUCONEOGENESIS ERT1"/>
    <property type="match status" value="1"/>
</dbReference>
<dbReference type="InParanoid" id="A0A4Q1BIP5"/>
<dbReference type="Proteomes" id="UP000289152">
    <property type="component" value="Unassembled WGS sequence"/>
</dbReference>
<dbReference type="EMBL" id="SDIL01000067">
    <property type="protein sequence ID" value="RXK37496.1"/>
    <property type="molecule type" value="Genomic_DNA"/>
</dbReference>
<name>A0A4Q1BIP5_TREME</name>